<feature type="domain" description="Piezo non-specific cation channel cap" evidence="1">
    <location>
        <begin position="2"/>
        <end position="70"/>
    </location>
</feature>
<dbReference type="InterPro" id="IPR027272">
    <property type="entry name" value="Piezo"/>
</dbReference>
<dbReference type="GO" id="GO:0042391">
    <property type="term" value="P:regulation of membrane potential"/>
    <property type="evidence" value="ECO:0007669"/>
    <property type="project" value="TreeGrafter"/>
</dbReference>
<reference evidence="3" key="1">
    <citation type="submission" date="2022-11" db="UniProtKB">
        <authorList>
            <consortium name="WormBaseParasite"/>
        </authorList>
    </citation>
    <scope>IDENTIFICATION</scope>
</reference>
<proteinExistence type="predicted"/>
<accession>A0A914WPI5</accession>
<evidence type="ECO:0000313" key="3">
    <source>
        <dbReference type="WBParaSite" id="PSAMB.scaffold4805size13485.g25303.t1"/>
    </source>
</evidence>
<keyword evidence="2" id="KW-1185">Reference proteome</keyword>
<dbReference type="WBParaSite" id="PSAMB.scaffold4805size13485.g25303.t1">
    <property type="protein sequence ID" value="PSAMB.scaffold4805size13485.g25303.t1"/>
    <property type="gene ID" value="PSAMB.scaffold4805size13485.g25303"/>
</dbReference>
<dbReference type="AlphaFoldDB" id="A0A914WPI5"/>
<name>A0A914WPI5_9BILA</name>
<dbReference type="InterPro" id="IPR031334">
    <property type="entry name" value="Piezo_cap_dom"/>
</dbReference>
<protein>
    <submittedName>
        <fullName evidence="3">Piezo non-specific cation channel R-Ras-binding domain-containing protein</fullName>
    </submittedName>
</protein>
<evidence type="ECO:0000313" key="2">
    <source>
        <dbReference type="Proteomes" id="UP000887566"/>
    </source>
</evidence>
<dbReference type="GO" id="GO:0008381">
    <property type="term" value="F:mechanosensitive monoatomic ion channel activity"/>
    <property type="evidence" value="ECO:0007669"/>
    <property type="project" value="InterPro"/>
</dbReference>
<organism evidence="2 3">
    <name type="scientific">Plectus sambesii</name>
    <dbReference type="NCBI Taxonomy" id="2011161"/>
    <lineage>
        <taxon>Eukaryota</taxon>
        <taxon>Metazoa</taxon>
        <taxon>Ecdysozoa</taxon>
        <taxon>Nematoda</taxon>
        <taxon>Chromadorea</taxon>
        <taxon>Plectida</taxon>
        <taxon>Plectina</taxon>
        <taxon>Plectoidea</taxon>
        <taxon>Plectidae</taxon>
        <taxon>Plectus</taxon>
    </lineage>
</organism>
<dbReference type="PANTHER" id="PTHR13167">
    <property type="entry name" value="PIEZO-TYPE MECHANOSENSITIVE ION CHANNEL COMPONENT"/>
    <property type="match status" value="1"/>
</dbReference>
<dbReference type="GO" id="GO:0050982">
    <property type="term" value="P:detection of mechanical stimulus"/>
    <property type="evidence" value="ECO:0007669"/>
    <property type="project" value="TreeGrafter"/>
</dbReference>
<evidence type="ECO:0000259" key="1">
    <source>
        <dbReference type="Pfam" id="PF12166"/>
    </source>
</evidence>
<dbReference type="PANTHER" id="PTHR13167:SF25">
    <property type="entry name" value="PIEZO-TYPE MECHANOSENSITIVE ION CHANNEL COMPONENT"/>
    <property type="match status" value="1"/>
</dbReference>
<dbReference type="Pfam" id="PF12166">
    <property type="entry name" value="Piezo_cap"/>
    <property type="match status" value="1"/>
</dbReference>
<dbReference type="GO" id="GO:0005886">
    <property type="term" value="C:plasma membrane"/>
    <property type="evidence" value="ECO:0007669"/>
    <property type="project" value="TreeGrafter"/>
</dbReference>
<dbReference type="Proteomes" id="UP000887566">
    <property type="component" value="Unplaced"/>
</dbReference>
<dbReference type="GO" id="GO:0071260">
    <property type="term" value="P:cellular response to mechanical stimulus"/>
    <property type="evidence" value="ECO:0007669"/>
    <property type="project" value="TreeGrafter"/>
</dbReference>
<sequence>MRNYLVRSPLELMISEIPNVEPLYNKCMEIYMVRSAQPFLNSYYQLEVQMYAQLVHLFRSPSHLIELTRPT</sequence>
<dbReference type="GO" id="GO:0005261">
    <property type="term" value="F:monoatomic cation channel activity"/>
    <property type="evidence" value="ECO:0007669"/>
    <property type="project" value="TreeGrafter"/>
</dbReference>